<evidence type="ECO:0000259" key="2">
    <source>
        <dbReference type="PROSITE" id="PS51208"/>
    </source>
</evidence>
<keyword evidence="3" id="KW-0645">Protease</keyword>
<dbReference type="SUPFAM" id="SSF103515">
    <property type="entry name" value="Autotransporter"/>
    <property type="match status" value="1"/>
</dbReference>
<sequence length="1104" mass="109185">MNHVYRIVWSASLGAFQVVSELAHAHGAKERSPRRARRRLTMALRAAAGTAALAAGSHAHAMTLMTTLDLPPAPQMNLVAGTPASGLGWSWDGHNLSVESAQSAGTPGTLTNQGESVGTVTNAGNVSIANNSGLAFVPSGTGSMLMTMRGSIASIVNQGSMPTLTNNGDIGAADGTAIANSGVIGSLSNIDIYSGTISGAIGVGNTGTIGSFYNSSVVMGTQTAILNDGGQIGTLTNEGTSATIGGGMYGIVLGTIGSIDTLQNSGLISGAQAAIVNRGTIGTLTNAAPVSLVDSLPGSIGGGPVSALPLSMAIAVPIDDSIPGGTIQSAHDAIDNAGSIGALINGGSILAGNVAINNAGTIGTLTNAGTISSISGFGTADIASTGTLPYAALPGSDAAIFNTGHIGTLANQGTISGEGAAIVNTGSIGTFANDGLIDGGNAPGAIAIVNSGTIGSLSNSGTIGSLANSGTITGSAYAISNSATGTLGPISNAGVIAGNIINASANAITLSGASGAAFGTLTGFNGAPGTISSTVTGANVVLSSGNLLLDDTVQLGSNTLRNVAATLAVDRPVAIAGNYTQGAAATLLIGVNSGATSAGSIADTGYGRLVVSGNASIDAGSAVTLRSTTGGYAFAAGQRYVVVDAAGAGHYNAGALNYAIAGVAGHLSGSTVTTSNGHTDLVVTVDRIDTAGTTPTTPATPATTPNVPGSGGMTEPTPTPVSPLQQARLATLPNAKRSLAGLLSYTGVDDANLLNLYNATLASLASGSTAAANHIGQQLTPVQATHAAAASTFDALGVVNARVSALRLAQSQGATGIATGDSPSQWTGWGQAFGGHASQNRRDGVDGYSANYGGLLVGADRAVGERWRVGGVFDYAHTAVNYSDDSAGDSAGINAYGLIGYASYTGSPWYVNFSGAATLQHFDTTRIVSMTGFDGLANGSFTGQQYVLHAEAGYPLALGSMTLTPLASLSYSYQHQNGYTESGGNGAALSVGSTHASSVRSALGAKIEKAFSTSYGTVVPDLRAQWIHEYDHTRQTTGASFSADPAGQTAFTTVGATPVSDLADVSLGVTLVRASNLSVTARYELQAGSGFISHTGLLRLQQRF</sequence>
<dbReference type="InterPro" id="IPR005546">
    <property type="entry name" value="Autotransporte_beta"/>
</dbReference>
<dbReference type="InterPro" id="IPR024973">
    <property type="entry name" value="ESPR"/>
</dbReference>
<dbReference type="SMART" id="SM00869">
    <property type="entry name" value="Autotransporter"/>
    <property type="match status" value="1"/>
</dbReference>
<feature type="compositionally biased region" description="Low complexity" evidence="1">
    <location>
        <begin position="691"/>
        <end position="705"/>
    </location>
</feature>
<feature type="region of interest" description="Disordered" evidence="1">
    <location>
        <begin position="691"/>
        <end position="722"/>
    </location>
</feature>
<evidence type="ECO:0000313" key="3">
    <source>
        <dbReference type="EMBL" id="SAL00461.1"/>
    </source>
</evidence>
<dbReference type="Gene3D" id="2.40.128.130">
    <property type="entry name" value="Autotransporter beta-domain"/>
    <property type="match status" value="1"/>
</dbReference>
<dbReference type="NCBIfam" id="TIGR01414">
    <property type="entry name" value="autotrans_barl"/>
    <property type="match status" value="1"/>
</dbReference>
<dbReference type="InterPro" id="IPR006315">
    <property type="entry name" value="OM_autotransptr_brl_dom"/>
</dbReference>
<proteinExistence type="predicted"/>
<keyword evidence="3" id="KW-0378">Hydrolase</keyword>
<dbReference type="GO" id="GO:0008233">
    <property type="term" value="F:peptidase activity"/>
    <property type="evidence" value="ECO:0007669"/>
    <property type="project" value="UniProtKB-KW"/>
</dbReference>
<comment type="caution">
    <text evidence="3">The sequence shown here is derived from an EMBL/GenBank/DDBJ whole genome shotgun (WGS) entry which is preliminary data.</text>
</comment>
<keyword evidence="4" id="KW-1185">Reference proteome</keyword>
<dbReference type="GO" id="GO:0006508">
    <property type="term" value="P:proteolysis"/>
    <property type="evidence" value="ECO:0007669"/>
    <property type="project" value="UniProtKB-KW"/>
</dbReference>
<evidence type="ECO:0000313" key="4">
    <source>
        <dbReference type="Proteomes" id="UP000054903"/>
    </source>
</evidence>
<dbReference type="Pfam" id="PF03797">
    <property type="entry name" value="Autotransporter"/>
    <property type="match status" value="1"/>
</dbReference>
<dbReference type="STRING" id="1777138.AWB77_06145"/>
<dbReference type="AlphaFoldDB" id="A0A158E0P2"/>
<dbReference type="InterPro" id="IPR036709">
    <property type="entry name" value="Autotransporte_beta_dom_sf"/>
</dbReference>
<organism evidence="3 4">
    <name type="scientific">Caballeronia fortuita</name>
    <dbReference type="NCBI Taxonomy" id="1777138"/>
    <lineage>
        <taxon>Bacteria</taxon>
        <taxon>Pseudomonadati</taxon>
        <taxon>Pseudomonadota</taxon>
        <taxon>Betaproteobacteria</taxon>
        <taxon>Burkholderiales</taxon>
        <taxon>Burkholderiaceae</taxon>
        <taxon>Caballeronia</taxon>
    </lineage>
</organism>
<protein>
    <submittedName>
        <fullName evidence="3">Serine protease</fullName>
    </submittedName>
</protein>
<dbReference type="Pfam" id="PF13018">
    <property type="entry name" value="ESPR"/>
    <property type="match status" value="1"/>
</dbReference>
<dbReference type="PROSITE" id="PS51208">
    <property type="entry name" value="AUTOTRANSPORTER"/>
    <property type="match status" value="1"/>
</dbReference>
<feature type="domain" description="Autotransporter" evidence="2">
    <location>
        <begin position="821"/>
        <end position="1104"/>
    </location>
</feature>
<gene>
    <name evidence="3" type="ORF">AWB77_06145</name>
</gene>
<accession>A0A158E0P2</accession>
<evidence type="ECO:0000256" key="1">
    <source>
        <dbReference type="SAM" id="MobiDB-lite"/>
    </source>
</evidence>
<dbReference type="EMBL" id="FCNX02000021">
    <property type="protein sequence ID" value="SAL00461.1"/>
    <property type="molecule type" value="Genomic_DNA"/>
</dbReference>
<dbReference type="RefSeq" id="WP_061138172.1">
    <property type="nucleotide sequence ID" value="NZ_FCNX02000021.1"/>
</dbReference>
<dbReference type="Proteomes" id="UP000054903">
    <property type="component" value="Unassembled WGS sequence"/>
</dbReference>
<name>A0A158E0P2_9BURK</name>
<dbReference type="GO" id="GO:0019867">
    <property type="term" value="C:outer membrane"/>
    <property type="evidence" value="ECO:0007669"/>
    <property type="project" value="InterPro"/>
</dbReference>
<reference evidence="3" key="1">
    <citation type="submission" date="2016-01" db="EMBL/GenBank/DDBJ databases">
        <authorList>
            <person name="Peeters C."/>
        </authorList>
    </citation>
    <scope>NUCLEOTIDE SEQUENCE</scope>
    <source>
        <strain evidence="3">LMG 29320</strain>
    </source>
</reference>